<dbReference type="EMBL" id="JAOQJU010000013">
    <property type="protein sequence ID" value="MCU6687068.1"/>
    <property type="molecule type" value="Genomic_DNA"/>
</dbReference>
<reference evidence="1 2" key="1">
    <citation type="journal article" date="2021" name="ISME Commun">
        <title>Automated analysis of genomic sequences facilitates high-throughput and comprehensive description of bacteria.</title>
        <authorList>
            <person name="Hitch T.C.A."/>
        </authorList>
    </citation>
    <scope>NUCLEOTIDE SEQUENCE [LARGE SCALE GENOMIC DNA]</scope>
    <source>
        <strain evidence="1 2">Sanger_03</strain>
    </source>
</reference>
<proteinExistence type="predicted"/>
<comment type="caution">
    <text evidence="1">The sequence shown here is derived from an EMBL/GenBank/DDBJ whole genome shotgun (WGS) entry which is preliminary data.</text>
</comment>
<keyword evidence="2" id="KW-1185">Reference proteome</keyword>
<protein>
    <submittedName>
        <fullName evidence="1">Uncharacterized protein</fullName>
    </submittedName>
</protein>
<accession>A0ABT2RNS9</accession>
<dbReference type="RefSeq" id="WP_158370578.1">
    <property type="nucleotide sequence ID" value="NZ_JAOQJU010000013.1"/>
</dbReference>
<organism evidence="1 2">
    <name type="scientific">Dorea acetigenes</name>
    <dbReference type="NCBI Taxonomy" id="2981787"/>
    <lineage>
        <taxon>Bacteria</taxon>
        <taxon>Bacillati</taxon>
        <taxon>Bacillota</taxon>
        <taxon>Clostridia</taxon>
        <taxon>Lachnospirales</taxon>
        <taxon>Lachnospiraceae</taxon>
        <taxon>Dorea</taxon>
    </lineage>
</organism>
<evidence type="ECO:0000313" key="2">
    <source>
        <dbReference type="Proteomes" id="UP001652431"/>
    </source>
</evidence>
<evidence type="ECO:0000313" key="1">
    <source>
        <dbReference type="EMBL" id="MCU6687068.1"/>
    </source>
</evidence>
<name>A0ABT2RNS9_9FIRM</name>
<dbReference type="Proteomes" id="UP001652431">
    <property type="component" value="Unassembled WGS sequence"/>
</dbReference>
<sequence length="377" mass="44061">MEDAKLLLAKKKAGRNFKNTTIQKGYIIYHNRDRVFNGFSIDNLLSDIHVLRKRYPKIKMPIIINLGQIEFADKLTYVFLEIICYILIKEYGYPVVVEFKCKHNIWIEGISSSPLLLLNNTNKKSMYKYLEKFESDIYKKHYRKVMGKNEDKEDLSKRMDDIAYFLKYLGVNEDCIDELSEVTIELAGNAWEHAEAECLIDVDVTEPYLREDTEGRYFGINISVVNFSEKLLGDALKDKMQNWNGVHTERYKVVEKAHKNHSNFFDELYTEEDFYNIASFQHKISGSMRKDLTGGTGLTKLISSLEKRSDSHRCYLISGNRAVWFYHQYLEYDKEGWLGFNDENDFLNRRPANGVFTQGTIYMPGTAYNLNFVIKGD</sequence>
<gene>
    <name evidence="1" type="ORF">OCV99_11000</name>
</gene>